<evidence type="ECO:0000313" key="2">
    <source>
        <dbReference type="EMBL" id="KAG2424945.1"/>
    </source>
</evidence>
<dbReference type="EMBL" id="JAEHOC010000060">
    <property type="protein sequence ID" value="KAG2424945.1"/>
    <property type="molecule type" value="Genomic_DNA"/>
</dbReference>
<sequence>MSSTQSSSPADTTTAIVFTDVVNSSKLWNAEPEAMMVALEKLDRYIFGLCVRNGGTVIKTIGDSSMLTFPDLKTALHIAKTLQQHLTSKPVAIAKHTLQLRVGISVGAVKRHQMRVGTSDVFHVLPDVFGPPVNLASRAESSASLPGGIAVGFLAQDPAASAYRDLLQKQTPPFSVCSRLKPAKVSRKRRSGRLLNSTEIVKGFKKNEVEFFCTQ</sequence>
<dbReference type="InterPro" id="IPR029787">
    <property type="entry name" value="Nucleotide_cyclase"/>
</dbReference>
<dbReference type="GO" id="GO:0009190">
    <property type="term" value="P:cyclic nucleotide biosynthetic process"/>
    <property type="evidence" value="ECO:0007669"/>
    <property type="project" value="InterPro"/>
</dbReference>
<dbReference type="Pfam" id="PF00211">
    <property type="entry name" value="Guanylate_cyc"/>
    <property type="match status" value="1"/>
</dbReference>
<evidence type="ECO:0000313" key="3">
    <source>
        <dbReference type="Proteomes" id="UP000650467"/>
    </source>
</evidence>
<keyword evidence="3" id="KW-1185">Reference proteome</keyword>
<dbReference type="InterPro" id="IPR050697">
    <property type="entry name" value="Adenylyl/Guanylyl_Cyclase_3/4"/>
</dbReference>
<evidence type="ECO:0000259" key="1">
    <source>
        <dbReference type="PROSITE" id="PS50125"/>
    </source>
</evidence>
<reference evidence="2" key="1">
    <citation type="journal article" date="2020" name="bioRxiv">
        <title>Comparative genomics of Chlamydomonas.</title>
        <authorList>
            <person name="Craig R.J."/>
            <person name="Hasan A.R."/>
            <person name="Ness R.W."/>
            <person name="Keightley P.D."/>
        </authorList>
    </citation>
    <scope>NUCLEOTIDE SEQUENCE</scope>
    <source>
        <strain evidence="2">SAG 7.73</strain>
    </source>
</reference>
<gene>
    <name evidence="2" type="ORF">HXX76_014103</name>
</gene>
<comment type="caution">
    <text evidence="2">The sequence shown here is derived from an EMBL/GenBank/DDBJ whole genome shotgun (WGS) entry which is preliminary data.</text>
</comment>
<protein>
    <recommendedName>
        <fullName evidence="1">Guanylate cyclase domain-containing protein</fullName>
    </recommendedName>
</protein>
<feature type="domain" description="Guanylate cyclase" evidence="1">
    <location>
        <begin position="15"/>
        <end position="140"/>
    </location>
</feature>
<accession>A0A835VRC9</accession>
<dbReference type="OrthoDB" id="1517790at2759"/>
<dbReference type="Proteomes" id="UP000650467">
    <property type="component" value="Unassembled WGS sequence"/>
</dbReference>
<dbReference type="AlphaFoldDB" id="A0A835VRC9"/>
<dbReference type="PANTHER" id="PTHR43081:SF1">
    <property type="entry name" value="ADENYLATE CYCLASE, TERMINAL-DIFFERENTIATION SPECIFIC"/>
    <property type="match status" value="1"/>
</dbReference>
<dbReference type="PANTHER" id="PTHR43081">
    <property type="entry name" value="ADENYLATE CYCLASE, TERMINAL-DIFFERENTIATION SPECIFIC-RELATED"/>
    <property type="match status" value="1"/>
</dbReference>
<dbReference type="Gene3D" id="3.30.70.1230">
    <property type="entry name" value="Nucleotide cyclase"/>
    <property type="match status" value="1"/>
</dbReference>
<dbReference type="SUPFAM" id="SSF55073">
    <property type="entry name" value="Nucleotide cyclase"/>
    <property type="match status" value="1"/>
</dbReference>
<name>A0A835VRC9_CHLIN</name>
<proteinExistence type="predicted"/>
<dbReference type="InterPro" id="IPR001054">
    <property type="entry name" value="A/G_cyclase"/>
</dbReference>
<dbReference type="CDD" id="cd07302">
    <property type="entry name" value="CHD"/>
    <property type="match status" value="1"/>
</dbReference>
<dbReference type="PROSITE" id="PS50125">
    <property type="entry name" value="GUANYLATE_CYCLASE_2"/>
    <property type="match status" value="1"/>
</dbReference>
<organism evidence="2 3">
    <name type="scientific">Chlamydomonas incerta</name>
    <dbReference type="NCBI Taxonomy" id="51695"/>
    <lineage>
        <taxon>Eukaryota</taxon>
        <taxon>Viridiplantae</taxon>
        <taxon>Chlorophyta</taxon>
        <taxon>core chlorophytes</taxon>
        <taxon>Chlorophyceae</taxon>
        <taxon>CS clade</taxon>
        <taxon>Chlamydomonadales</taxon>
        <taxon>Chlamydomonadaceae</taxon>
        <taxon>Chlamydomonas</taxon>
    </lineage>
</organism>
<dbReference type="GO" id="GO:0035556">
    <property type="term" value="P:intracellular signal transduction"/>
    <property type="evidence" value="ECO:0007669"/>
    <property type="project" value="InterPro"/>
</dbReference>